<gene>
    <name evidence="1" type="ORF">SMIDD22_01691</name>
</gene>
<protein>
    <submittedName>
        <fullName evidence="1">Uncharacterized protein</fullName>
    </submittedName>
</protein>
<reference evidence="1 2" key="1">
    <citation type="submission" date="2016-01" db="EMBL/GenBank/DDBJ databases">
        <title>Highly variable Streptococcus oralis are common among viridans streptococci isolated from primates.</title>
        <authorList>
            <person name="Denapaite D."/>
            <person name="Rieger M."/>
            <person name="Koendgen S."/>
            <person name="Brueckner R."/>
            <person name="Ochigava I."/>
            <person name="Kappeler P."/>
            <person name="Maetz-Rensing K."/>
            <person name="Leendertz F."/>
            <person name="Hakenbeck R."/>
        </authorList>
    </citation>
    <scope>NUCLEOTIDE SEQUENCE [LARGE SCALE GENOMIC DNA]</scope>
    <source>
        <strain evidence="1 2">DD22</strain>
    </source>
</reference>
<dbReference type="Proteomes" id="UP000070779">
    <property type="component" value="Unassembled WGS sequence"/>
</dbReference>
<name>A0A139R8E0_STRMT</name>
<dbReference type="AlphaFoldDB" id="A0A139R8E0"/>
<evidence type="ECO:0000313" key="2">
    <source>
        <dbReference type="Proteomes" id="UP000070779"/>
    </source>
</evidence>
<sequence>MVLKAIKGARVYDIDESAINDFVGRGFEIYEDGELKYGESVDKVSKEEYEKVLADLKDAKDEIKKLKGAKE</sequence>
<accession>A0A139R8E0</accession>
<comment type="caution">
    <text evidence="1">The sequence shown here is derived from an EMBL/GenBank/DDBJ whole genome shotgun (WGS) entry which is preliminary data.</text>
</comment>
<proteinExistence type="predicted"/>
<organism evidence="1 2">
    <name type="scientific">Streptococcus mitis</name>
    <dbReference type="NCBI Taxonomy" id="28037"/>
    <lineage>
        <taxon>Bacteria</taxon>
        <taxon>Bacillati</taxon>
        <taxon>Bacillota</taxon>
        <taxon>Bacilli</taxon>
        <taxon>Lactobacillales</taxon>
        <taxon>Streptococcaceae</taxon>
        <taxon>Streptococcus</taxon>
        <taxon>Streptococcus mitis group</taxon>
    </lineage>
</organism>
<evidence type="ECO:0000313" key="1">
    <source>
        <dbReference type="EMBL" id="KXU11033.1"/>
    </source>
</evidence>
<dbReference type="EMBL" id="LQZD01000424">
    <property type="protein sequence ID" value="KXU11033.1"/>
    <property type="molecule type" value="Genomic_DNA"/>
</dbReference>
<dbReference type="PATRIC" id="fig|28037.238.peg.2008"/>